<feature type="binding site" evidence="6">
    <location>
        <position position="100"/>
    </location>
    <ligand>
        <name>substrate</name>
    </ligand>
</feature>
<evidence type="ECO:0000256" key="1">
    <source>
        <dbReference type="ARBA" id="ARBA00007905"/>
    </source>
</evidence>
<proteinExistence type="inferred from homology"/>
<dbReference type="InterPro" id="IPR036812">
    <property type="entry name" value="NAD(P)_OxRdtase_dom_sf"/>
</dbReference>
<dbReference type="InterPro" id="IPR018170">
    <property type="entry name" value="Aldo/ket_reductase_CS"/>
</dbReference>
<feature type="domain" description="NADP-dependent oxidoreductase" evidence="8">
    <location>
        <begin position="8"/>
        <end position="254"/>
    </location>
</feature>
<dbReference type="GO" id="GO:1990002">
    <property type="term" value="F:methylglyoxal reductase (NADPH) (acetol producing) activity"/>
    <property type="evidence" value="ECO:0007669"/>
    <property type="project" value="TreeGrafter"/>
</dbReference>
<gene>
    <name evidence="9" type="ORF">SAMN04488073_2732</name>
</gene>
<feature type="site" description="Lowers pKa of active site Tyr" evidence="7">
    <location>
        <position position="67"/>
    </location>
</feature>
<dbReference type="PROSITE" id="PS00798">
    <property type="entry name" value="ALDOKETO_REDUCTASE_1"/>
    <property type="match status" value="1"/>
</dbReference>
<evidence type="ECO:0000313" key="10">
    <source>
        <dbReference type="Proteomes" id="UP000199290"/>
    </source>
</evidence>
<dbReference type="SUPFAM" id="SSF51430">
    <property type="entry name" value="NAD(P)-linked oxidoreductase"/>
    <property type="match status" value="1"/>
</dbReference>
<comment type="catalytic activity">
    <reaction evidence="4">
        <text>hydroxyacetone + NADP(+) = methylglyoxal + NADPH + H(+)</text>
        <dbReference type="Rhea" id="RHEA:27986"/>
        <dbReference type="ChEBI" id="CHEBI:15378"/>
        <dbReference type="ChEBI" id="CHEBI:17158"/>
        <dbReference type="ChEBI" id="CHEBI:27957"/>
        <dbReference type="ChEBI" id="CHEBI:57783"/>
        <dbReference type="ChEBI" id="CHEBI:58349"/>
    </reaction>
</comment>
<protein>
    <submittedName>
        <fullName evidence="9">2,5-diketo-D-gluconate reductase B</fullName>
    </submittedName>
</protein>
<dbReference type="InterPro" id="IPR020471">
    <property type="entry name" value="AKR"/>
</dbReference>
<evidence type="ECO:0000313" key="9">
    <source>
        <dbReference type="EMBL" id="SFR55269.1"/>
    </source>
</evidence>
<accession>A0A1I6HLC6</accession>
<keyword evidence="10" id="KW-1185">Reference proteome</keyword>
<comment type="similarity">
    <text evidence="1">Belongs to the aldo/keto reductase family.</text>
</comment>
<organism evidence="9 10">
    <name type="scientific">Marinobacter gudaonensis</name>
    <dbReference type="NCBI Taxonomy" id="375760"/>
    <lineage>
        <taxon>Bacteria</taxon>
        <taxon>Pseudomonadati</taxon>
        <taxon>Pseudomonadota</taxon>
        <taxon>Gammaproteobacteria</taxon>
        <taxon>Pseudomonadales</taxon>
        <taxon>Marinobacteraceae</taxon>
        <taxon>Marinobacter</taxon>
    </lineage>
</organism>
<dbReference type="Proteomes" id="UP000199290">
    <property type="component" value="Unassembled WGS sequence"/>
</dbReference>
<feature type="active site" description="Proton donor" evidence="5">
    <location>
        <position position="42"/>
    </location>
</feature>
<dbReference type="PANTHER" id="PTHR43827:SF3">
    <property type="entry name" value="NADP-DEPENDENT OXIDOREDUCTASE DOMAIN-CONTAINING PROTEIN"/>
    <property type="match status" value="1"/>
</dbReference>
<dbReference type="FunFam" id="3.20.20.100:FF:000002">
    <property type="entry name" value="2,5-diketo-D-gluconic acid reductase A"/>
    <property type="match status" value="1"/>
</dbReference>
<dbReference type="EMBL" id="FOYV01000002">
    <property type="protein sequence ID" value="SFR55269.1"/>
    <property type="molecule type" value="Genomic_DNA"/>
</dbReference>
<keyword evidence="2" id="KW-0521">NADP</keyword>
<dbReference type="PANTHER" id="PTHR43827">
    <property type="entry name" value="2,5-DIKETO-D-GLUCONIC ACID REDUCTASE"/>
    <property type="match status" value="1"/>
</dbReference>
<dbReference type="PRINTS" id="PR00069">
    <property type="entry name" value="ALDKETRDTASE"/>
</dbReference>
<evidence type="ECO:0000256" key="5">
    <source>
        <dbReference type="PIRSR" id="PIRSR000097-1"/>
    </source>
</evidence>
<evidence type="ECO:0000259" key="8">
    <source>
        <dbReference type="Pfam" id="PF00248"/>
    </source>
</evidence>
<dbReference type="Pfam" id="PF00248">
    <property type="entry name" value="Aldo_ket_red"/>
    <property type="match status" value="1"/>
</dbReference>
<dbReference type="NCBIfam" id="NF008377">
    <property type="entry name" value="PRK11172.1"/>
    <property type="match status" value="1"/>
</dbReference>
<dbReference type="InterPro" id="IPR023210">
    <property type="entry name" value="NADP_OxRdtase_dom"/>
</dbReference>
<dbReference type="OrthoDB" id="9804790at2"/>
<evidence type="ECO:0000256" key="7">
    <source>
        <dbReference type="PIRSR" id="PIRSR000097-3"/>
    </source>
</evidence>
<dbReference type="STRING" id="375760.SAMN04488073_2732"/>
<sequence>MSFSDLPKIGMGTFRLKGNDARDAVKSALSLGYRHIDTAQMYENEAEVGDGITSSGIPRREIFLTTKIWFDQLHASDLINSLHDSLARLKTDHVDLALIHWPSPGDEVPMAEYLNALRDAQREGLTDHIGISNFTCAQMDQAREILGDTPIFTNQVEVHPFLANRQVVEHARKLGIKVTGYMPLAVGKVMEDETLQRIARERNATPAQIAIAWVVSRGVVPIPSSTRSEHQKANLDALKIKLSDEEIEAIDALDRNDRIANPDFAPAWD</sequence>
<dbReference type="Gene3D" id="3.20.20.100">
    <property type="entry name" value="NADP-dependent oxidoreductase domain"/>
    <property type="match status" value="1"/>
</dbReference>
<evidence type="ECO:0000256" key="4">
    <source>
        <dbReference type="ARBA" id="ARBA00049445"/>
    </source>
</evidence>
<dbReference type="AlphaFoldDB" id="A0A1I6HLC6"/>
<evidence type="ECO:0000256" key="6">
    <source>
        <dbReference type="PIRSR" id="PIRSR000097-2"/>
    </source>
</evidence>
<name>A0A1I6HLC6_9GAMM</name>
<reference evidence="10" key="1">
    <citation type="submission" date="2016-10" db="EMBL/GenBank/DDBJ databases">
        <authorList>
            <person name="Varghese N."/>
            <person name="Submissions S."/>
        </authorList>
    </citation>
    <scope>NUCLEOTIDE SEQUENCE [LARGE SCALE GENOMIC DNA]</scope>
    <source>
        <strain evidence="10">CGMCC 1.6294</strain>
    </source>
</reference>
<keyword evidence="3" id="KW-0560">Oxidoreductase</keyword>
<evidence type="ECO:0000256" key="2">
    <source>
        <dbReference type="ARBA" id="ARBA00022857"/>
    </source>
</evidence>
<evidence type="ECO:0000256" key="3">
    <source>
        <dbReference type="ARBA" id="ARBA00023002"/>
    </source>
</evidence>
<dbReference type="PIRSF" id="PIRSF000097">
    <property type="entry name" value="AKR"/>
    <property type="match status" value="1"/>
</dbReference>
<dbReference type="RefSeq" id="WP_091991427.1">
    <property type="nucleotide sequence ID" value="NZ_FOYV01000002.1"/>
</dbReference>
<dbReference type="GO" id="GO:0051596">
    <property type="term" value="P:methylglyoxal catabolic process"/>
    <property type="evidence" value="ECO:0007669"/>
    <property type="project" value="TreeGrafter"/>
</dbReference>